<keyword evidence="2" id="KW-1185">Reference proteome</keyword>
<protein>
    <submittedName>
        <fullName evidence="1">Uncharacterized protein</fullName>
    </submittedName>
</protein>
<sequence length="90" mass="10511">MESVLKILTPEESKLPKYNESFLDNIRDVLYYILQNFKDETSSAISNYPEIGIHLKKIIVKSKRDASKPLKNRTHASKIKLKNNFENFIL</sequence>
<dbReference type="Proteomes" id="UP000078046">
    <property type="component" value="Unassembled WGS sequence"/>
</dbReference>
<evidence type="ECO:0000313" key="2">
    <source>
        <dbReference type="Proteomes" id="UP000078046"/>
    </source>
</evidence>
<comment type="caution">
    <text evidence="1">The sequence shown here is derived from an EMBL/GenBank/DDBJ whole genome shotgun (WGS) entry which is preliminary data.</text>
</comment>
<organism evidence="1 2">
    <name type="scientific">Intoshia linei</name>
    <dbReference type="NCBI Taxonomy" id="1819745"/>
    <lineage>
        <taxon>Eukaryota</taxon>
        <taxon>Metazoa</taxon>
        <taxon>Spiralia</taxon>
        <taxon>Lophotrochozoa</taxon>
        <taxon>Mesozoa</taxon>
        <taxon>Orthonectida</taxon>
        <taxon>Rhopaluridae</taxon>
        <taxon>Intoshia</taxon>
    </lineage>
</organism>
<proteinExistence type="predicted"/>
<gene>
    <name evidence="1" type="ORF">A3Q56_07920</name>
</gene>
<name>A0A177ASK2_9BILA</name>
<reference evidence="1 2" key="1">
    <citation type="submission" date="2016-04" db="EMBL/GenBank/DDBJ databases">
        <title>The genome of Intoshia linei affirms orthonectids as highly simplified spiralians.</title>
        <authorList>
            <person name="Mikhailov K.V."/>
            <person name="Slusarev G.S."/>
            <person name="Nikitin M.A."/>
            <person name="Logacheva M.D."/>
            <person name="Penin A."/>
            <person name="Aleoshin V."/>
            <person name="Panchin Y.V."/>
        </authorList>
    </citation>
    <scope>NUCLEOTIDE SEQUENCE [LARGE SCALE GENOMIC DNA]</scope>
    <source>
        <strain evidence="1">Intl2013</strain>
        <tissue evidence="1">Whole animal</tissue>
    </source>
</reference>
<evidence type="ECO:0000313" key="1">
    <source>
        <dbReference type="EMBL" id="OAF64371.1"/>
    </source>
</evidence>
<accession>A0A177ASK2</accession>
<dbReference type="EMBL" id="LWCA01001885">
    <property type="protein sequence ID" value="OAF64371.1"/>
    <property type="molecule type" value="Genomic_DNA"/>
</dbReference>
<dbReference type="AlphaFoldDB" id="A0A177ASK2"/>